<organism evidence="1 2">
    <name type="scientific">Pisolithus microcarpus 441</name>
    <dbReference type="NCBI Taxonomy" id="765257"/>
    <lineage>
        <taxon>Eukaryota</taxon>
        <taxon>Fungi</taxon>
        <taxon>Dikarya</taxon>
        <taxon>Basidiomycota</taxon>
        <taxon>Agaricomycotina</taxon>
        <taxon>Agaricomycetes</taxon>
        <taxon>Agaricomycetidae</taxon>
        <taxon>Boletales</taxon>
        <taxon>Sclerodermatineae</taxon>
        <taxon>Pisolithaceae</taxon>
        <taxon>Pisolithus</taxon>
    </lineage>
</organism>
<proteinExistence type="predicted"/>
<dbReference type="AlphaFoldDB" id="A0A0C9ZV29"/>
<protein>
    <submittedName>
        <fullName evidence="1">Uncharacterized protein</fullName>
    </submittedName>
</protein>
<dbReference type="OrthoDB" id="2986975at2759"/>
<sequence>GMKVMVTDNVETDLDITNSAHRTVVGVICHPEEPSHPHENNDVHLQQLPVFILVKMDHTRTSKLTNLEESAIPIQPASRTFRVKMK</sequence>
<name>A0A0C9ZV29_9AGAM</name>
<reference evidence="1 2" key="1">
    <citation type="submission" date="2014-04" db="EMBL/GenBank/DDBJ databases">
        <authorList>
            <consortium name="DOE Joint Genome Institute"/>
            <person name="Kuo A."/>
            <person name="Kohler A."/>
            <person name="Costa M.D."/>
            <person name="Nagy L.G."/>
            <person name="Floudas D."/>
            <person name="Copeland A."/>
            <person name="Barry K.W."/>
            <person name="Cichocki N."/>
            <person name="Veneault-Fourrey C."/>
            <person name="LaButti K."/>
            <person name="Lindquist E.A."/>
            <person name="Lipzen A."/>
            <person name="Lundell T."/>
            <person name="Morin E."/>
            <person name="Murat C."/>
            <person name="Sun H."/>
            <person name="Tunlid A."/>
            <person name="Henrissat B."/>
            <person name="Grigoriev I.V."/>
            <person name="Hibbett D.S."/>
            <person name="Martin F."/>
            <person name="Nordberg H.P."/>
            <person name="Cantor M.N."/>
            <person name="Hua S.X."/>
        </authorList>
    </citation>
    <scope>NUCLEOTIDE SEQUENCE [LARGE SCALE GENOMIC DNA]</scope>
    <source>
        <strain evidence="1 2">441</strain>
    </source>
</reference>
<evidence type="ECO:0000313" key="1">
    <source>
        <dbReference type="EMBL" id="KIK29879.1"/>
    </source>
</evidence>
<feature type="non-terminal residue" evidence="1">
    <location>
        <position position="86"/>
    </location>
</feature>
<accession>A0A0C9ZV29</accession>
<dbReference type="Proteomes" id="UP000054018">
    <property type="component" value="Unassembled WGS sequence"/>
</dbReference>
<feature type="non-terminal residue" evidence="1">
    <location>
        <position position="1"/>
    </location>
</feature>
<keyword evidence="2" id="KW-1185">Reference proteome</keyword>
<gene>
    <name evidence="1" type="ORF">PISMIDRAFT_73289</name>
</gene>
<evidence type="ECO:0000313" key="2">
    <source>
        <dbReference type="Proteomes" id="UP000054018"/>
    </source>
</evidence>
<dbReference type="EMBL" id="KN833688">
    <property type="protein sequence ID" value="KIK29879.1"/>
    <property type="molecule type" value="Genomic_DNA"/>
</dbReference>
<dbReference type="HOGENOM" id="CLU_001324_7_1_1"/>
<reference evidence="2" key="2">
    <citation type="submission" date="2015-01" db="EMBL/GenBank/DDBJ databases">
        <title>Evolutionary Origins and Diversification of the Mycorrhizal Mutualists.</title>
        <authorList>
            <consortium name="DOE Joint Genome Institute"/>
            <consortium name="Mycorrhizal Genomics Consortium"/>
            <person name="Kohler A."/>
            <person name="Kuo A."/>
            <person name="Nagy L.G."/>
            <person name="Floudas D."/>
            <person name="Copeland A."/>
            <person name="Barry K.W."/>
            <person name="Cichocki N."/>
            <person name="Veneault-Fourrey C."/>
            <person name="LaButti K."/>
            <person name="Lindquist E.A."/>
            <person name="Lipzen A."/>
            <person name="Lundell T."/>
            <person name="Morin E."/>
            <person name="Murat C."/>
            <person name="Riley R."/>
            <person name="Ohm R."/>
            <person name="Sun H."/>
            <person name="Tunlid A."/>
            <person name="Henrissat B."/>
            <person name="Grigoriev I.V."/>
            <person name="Hibbett D.S."/>
            <person name="Martin F."/>
        </authorList>
    </citation>
    <scope>NUCLEOTIDE SEQUENCE [LARGE SCALE GENOMIC DNA]</scope>
    <source>
        <strain evidence="2">441</strain>
    </source>
</reference>